<dbReference type="PANTHER" id="PTHR43792">
    <property type="entry name" value="GNAT FAMILY, PUTATIVE (AFU_ORTHOLOGUE AFUA_3G00765)-RELATED-RELATED"/>
    <property type="match status" value="1"/>
</dbReference>
<dbReference type="AlphaFoldDB" id="N0CLV4"/>
<keyword evidence="4" id="KW-0808">Transferase</keyword>
<dbReference type="PANTHER" id="PTHR43792:SF1">
    <property type="entry name" value="N-ACETYLTRANSFERASE DOMAIN-CONTAINING PROTEIN"/>
    <property type="match status" value="1"/>
</dbReference>
<feature type="domain" description="N-acetyltransferase" evidence="2">
    <location>
        <begin position="262"/>
        <end position="432"/>
    </location>
</feature>
<dbReference type="SUPFAM" id="SSF55729">
    <property type="entry name" value="Acyl-CoA N-acyltransferases (Nat)"/>
    <property type="match status" value="1"/>
</dbReference>
<protein>
    <submittedName>
        <fullName evidence="4">GCN5-related N-acetyltransferase</fullName>
    </submittedName>
</protein>
<dbReference type="GO" id="GO:0016747">
    <property type="term" value="F:acyltransferase activity, transferring groups other than amino-acyl groups"/>
    <property type="evidence" value="ECO:0007669"/>
    <property type="project" value="InterPro"/>
</dbReference>
<dbReference type="InterPro" id="IPR016181">
    <property type="entry name" value="Acyl_CoA_acyltransferase"/>
</dbReference>
<dbReference type="HOGENOM" id="CLU_625440_0_0_11"/>
<dbReference type="InterPro" id="IPR000182">
    <property type="entry name" value="GNAT_dom"/>
</dbReference>
<dbReference type="Proteomes" id="UP000013304">
    <property type="component" value="Chromosome"/>
</dbReference>
<dbReference type="Gene3D" id="3.40.630.30">
    <property type="match status" value="1"/>
</dbReference>
<dbReference type="eggNOG" id="COG1670">
    <property type="taxonomic scope" value="Bacteria"/>
</dbReference>
<evidence type="ECO:0000259" key="2">
    <source>
        <dbReference type="PROSITE" id="PS51186"/>
    </source>
</evidence>
<dbReference type="SUPFAM" id="SSF54593">
    <property type="entry name" value="Glyoxalase/Bleomycin resistance protein/Dihydroxybiphenyl dioxygenase"/>
    <property type="match status" value="2"/>
</dbReference>
<dbReference type="PROSITE" id="PS51186">
    <property type="entry name" value="GNAT"/>
    <property type="match status" value="1"/>
</dbReference>
<dbReference type="InterPro" id="IPR004360">
    <property type="entry name" value="Glyas_Fos-R_dOase_dom"/>
</dbReference>
<dbReference type="PROSITE" id="PS51819">
    <property type="entry name" value="VOC"/>
    <property type="match status" value="1"/>
</dbReference>
<dbReference type="KEGG" id="sfi:SFUL_1577"/>
<dbReference type="InterPro" id="IPR037523">
    <property type="entry name" value="VOC_core"/>
</dbReference>
<evidence type="ECO:0000256" key="1">
    <source>
        <dbReference type="SAM" id="MobiDB-lite"/>
    </source>
</evidence>
<dbReference type="Pfam" id="PF13302">
    <property type="entry name" value="Acetyltransf_3"/>
    <property type="match status" value="1"/>
</dbReference>
<dbReference type="Gene3D" id="3.10.180.10">
    <property type="entry name" value="2,3-Dihydroxybiphenyl 1,2-Dioxygenase, domain 1"/>
    <property type="match status" value="2"/>
</dbReference>
<name>N0CLV4_STRMI</name>
<dbReference type="InterPro" id="IPR029068">
    <property type="entry name" value="Glyas_Bleomycin-R_OHBP_Dase"/>
</dbReference>
<evidence type="ECO:0000313" key="5">
    <source>
        <dbReference type="Proteomes" id="UP000013304"/>
    </source>
</evidence>
<dbReference type="PATRIC" id="fig|1303692.3.peg.1594"/>
<organism evidence="4 5">
    <name type="scientific">Streptomyces microflavus DSM 40593</name>
    <dbReference type="NCBI Taxonomy" id="1303692"/>
    <lineage>
        <taxon>Bacteria</taxon>
        <taxon>Bacillati</taxon>
        <taxon>Actinomycetota</taxon>
        <taxon>Actinomycetes</taxon>
        <taxon>Kitasatosporales</taxon>
        <taxon>Streptomycetaceae</taxon>
        <taxon>Streptomyces</taxon>
    </lineage>
</organism>
<accession>N0CLV4</accession>
<evidence type="ECO:0000259" key="3">
    <source>
        <dbReference type="PROSITE" id="PS51819"/>
    </source>
</evidence>
<gene>
    <name evidence="4" type="ORF">SFUL_1577</name>
</gene>
<proteinExistence type="predicted"/>
<dbReference type="Pfam" id="PF00903">
    <property type="entry name" value="Glyoxalase"/>
    <property type="match status" value="1"/>
</dbReference>
<dbReference type="InterPro" id="IPR051531">
    <property type="entry name" value="N-acetyltransferase"/>
</dbReference>
<evidence type="ECO:0000313" key="4">
    <source>
        <dbReference type="EMBL" id="AGK76545.1"/>
    </source>
</evidence>
<feature type="region of interest" description="Disordered" evidence="1">
    <location>
        <begin position="1"/>
        <end position="20"/>
    </location>
</feature>
<dbReference type="EMBL" id="CP005080">
    <property type="protein sequence ID" value="AGK76545.1"/>
    <property type="molecule type" value="Genomic_DNA"/>
</dbReference>
<feature type="domain" description="VOC" evidence="3">
    <location>
        <begin position="27"/>
        <end position="144"/>
    </location>
</feature>
<reference evidence="4 5" key="1">
    <citation type="submission" date="2013-04" db="EMBL/GenBank/DDBJ databases">
        <title>Complete genome sequence of Streptomyces fulvissimus.</title>
        <authorList>
            <person name="Myronovskyi M."/>
            <person name="Tokovenko B."/>
            <person name="Manderscheid N."/>
            <person name="Petzke L."/>
            <person name="Luzhetskyy A."/>
        </authorList>
    </citation>
    <scope>NUCLEOTIDE SEQUENCE [LARGE SCALE GENOMIC DNA]</scope>
    <source>
        <strain evidence="4 5">DSM 40593</strain>
    </source>
</reference>
<dbReference type="eggNOG" id="COG3324">
    <property type="taxonomic scope" value="Bacteria"/>
</dbReference>
<dbReference type="CDD" id="cd07247">
    <property type="entry name" value="SgaA_N_like"/>
    <property type="match status" value="1"/>
</dbReference>
<sequence length="438" mass="47682">MRGRPRSRYPAQDTEERTMTRHGPLDEFCWMDLKTRDPSGTAAFFSAVLGWDFAVDEEDWRKAVKISAGDHRIGGVSDLAQPVHPPGLPAHVAYYLAVDDVDRRTAVAAENGAQVLIPPFDAGDQGRIATLIDPVGAVVSLWRPQGFAGWPVSPPDGAVAVPHHAVLACEDPERARHFYSGMTTGAPPARAAFAEAATLTAPQWELALAVDDLGGVAARARAHGGELVTVPEGLARLSSPEGLTFRIQVPEASRVFLETDRLVLRPFTDADVPALLALDNDPEVMRYINGGRPTTAESIRERTLPRLLHDHPCTGTRGFWAAEEKATGTFLGWFELRPLTDDDPAVVELGYRLNRAAWGSGYATEGARALMRKGFTDLGAERVTANTMAVNAGSRRVMEKAGLTFLRAYTEDWPDAIEGSEHGEVEYVLTREAWAREA</sequence>